<dbReference type="EMBL" id="NIHT01000027">
    <property type="protein sequence ID" value="PLT71958.1"/>
    <property type="molecule type" value="Genomic_DNA"/>
</dbReference>
<dbReference type="Proteomes" id="UP001297422">
    <property type="component" value="Unassembled WGS sequence"/>
</dbReference>
<protein>
    <submittedName>
        <fullName evidence="5">Uncharacterized protein</fullName>
    </submittedName>
</protein>
<dbReference type="Proteomes" id="UP000235093">
    <property type="component" value="Unassembled WGS sequence"/>
</dbReference>
<evidence type="ECO:0000313" key="4">
    <source>
        <dbReference type="EMBL" id="MDB8688558.1"/>
    </source>
</evidence>
<dbReference type="EMBL" id="JAPRAY010000002">
    <property type="protein sequence ID" value="MCZ0666333.1"/>
    <property type="molecule type" value="Genomic_DNA"/>
</dbReference>
<dbReference type="EMBL" id="JAPRBD010000018">
    <property type="protein sequence ID" value="MCZ0690634.1"/>
    <property type="molecule type" value="Genomic_DNA"/>
</dbReference>
<reference evidence="4" key="5">
    <citation type="submission" date="2023-01" db="EMBL/GenBank/DDBJ databases">
        <title>Human gut microbiome strain richness.</title>
        <authorList>
            <person name="Chen-Liaw A."/>
        </authorList>
    </citation>
    <scope>NUCLEOTIDE SEQUENCE</scope>
    <source>
        <strain evidence="4">RTP21484st1_H11_RTP21484_190118</strain>
    </source>
</reference>
<dbReference type="AlphaFoldDB" id="A0A2N5PFB5"/>
<evidence type="ECO:0000313" key="3">
    <source>
        <dbReference type="EMBL" id="MCZ0690634.1"/>
    </source>
</evidence>
<dbReference type="EMBL" id="JAJBNC010000031">
    <property type="protein sequence ID" value="MCB5495100.1"/>
    <property type="molecule type" value="Genomic_DNA"/>
</dbReference>
<gene>
    <name evidence="5" type="ORF">CDL23_13900</name>
    <name evidence="6" type="ORF">DWZ50_17275</name>
    <name evidence="1" type="ORF">LIQ10_15380</name>
    <name evidence="3" type="ORF">OZZ16_12070</name>
    <name evidence="2" type="ORF">OZZ17_02100</name>
    <name evidence="4" type="ORF">PNW85_18250</name>
</gene>
<dbReference type="Proteomes" id="UP000285610">
    <property type="component" value="Unassembled WGS sequence"/>
</dbReference>
<dbReference type="EMBL" id="QRQE01000062">
    <property type="protein sequence ID" value="RHM70199.1"/>
    <property type="molecule type" value="Genomic_DNA"/>
</dbReference>
<reference evidence="6 8" key="2">
    <citation type="submission" date="2018-08" db="EMBL/GenBank/DDBJ databases">
        <title>A genome reference for cultivated species of the human gut microbiota.</title>
        <authorList>
            <person name="Zou Y."/>
            <person name="Xue W."/>
            <person name="Luo G."/>
        </authorList>
    </citation>
    <scope>NUCLEOTIDE SEQUENCE [LARGE SCALE GENOMIC DNA]</scope>
    <source>
        <strain evidence="6 8">AF33-12</strain>
    </source>
</reference>
<reference evidence="5 7" key="1">
    <citation type="journal article" date="2017" name="Genome Med.">
        <title>A novel Ruminococcus gnavus clade enriched in inflammatory bowel disease patients.</title>
        <authorList>
            <person name="Hall A.B."/>
            <person name="Yassour M."/>
            <person name="Sauk J."/>
            <person name="Garner A."/>
            <person name="Jiang X."/>
            <person name="Arthur T."/>
            <person name="Lagoudas G.K."/>
            <person name="Vatanen T."/>
            <person name="Fornelos N."/>
            <person name="Wilson R."/>
            <person name="Bertha M."/>
            <person name="Cohen M."/>
            <person name="Garber J."/>
            <person name="Khalili H."/>
            <person name="Gevers D."/>
            <person name="Ananthakrishnan A.N."/>
            <person name="Kugathasan S."/>
            <person name="Lander E.S."/>
            <person name="Blainey P."/>
            <person name="Vlamakis H."/>
            <person name="Xavier R.J."/>
            <person name="Huttenhower C."/>
        </authorList>
    </citation>
    <scope>NUCLEOTIDE SEQUENCE [LARGE SCALE GENOMIC DNA]</scope>
    <source>
        <strain evidence="5 7">RJX1125</strain>
    </source>
</reference>
<organism evidence="5 7">
    <name type="scientific">Mediterraneibacter gnavus</name>
    <name type="common">Ruminococcus gnavus</name>
    <dbReference type="NCBI Taxonomy" id="33038"/>
    <lineage>
        <taxon>Bacteria</taxon>
        <taxon>Bacillati</taxon>
        <taxon>Bacillota</taxon>
        <taxon>Clostridia</taxon>
        <taxon>Lachnospirales</taxon>
        <taxon>Lachnospiraceae</taxon>
        <taxon>Mediterraneibacter</taxon>
    </lineage>
</organism>
<accession>A0A2N5PFB5</accession>
<dbReference type="Proteomes" id="UP001212160">
    <property type="component" value="Unassembled WGS sequence"/>
</dbReference>
<name>A0A2N5PFB5_MEDGN</name>
<evidence type="ECO:0000313" key="6">
    <source>
        <dbReference type="EMBL" id="RHM70199.1"/>
    </source>
</evidence>
<dbReference type="Proteomes" id="UP001079535">
    <property type="component" value="Unassembled WGS sequence"/>
</dbReference>
<evidence type="ECO:0000313" key="7">
    <source>
        <dbReference type="Proteomes" id="UP000235093"/>
    </source>
</evidence>
<dbReference type="EMBL" id="JAQMLA010000097">
    <property type="protein sequence ID" value="MDB8688558.1"/>
    <property type="molecule type" value="Genomic_DNA"/>
</dbReference>
<proteinExistence type="predicted"/>
<comment type="caution">
    <text evidence="5">The sequence shown here is derived from an EMBL/GenBank/DDBJ whole genome shotgun (WGS) entry which is preliminary data.</text>
</comment>
<sequence>MGSEFHKGKRFIQEVLKVVQAGLAENATPEDRETMALLLSDDLEVSGGMMDSIMQVIEEESVQEVLDL</sequence>
<reference evidence="1" key="3">
    <citation type="submission" date="2021-10" db="EMBL/GenBank/DDBJ databases">
        <title>Collection of gut derived symbiotic bacterial strains cultured from healthy donors.</title>
        <authorList>
            <person name="Lin H."/>
            <person name="Littmann E."/>
            <person name="Claire K."/>
            <person name="Pamer E."/>
        </authorList>
    </citation>
    <scope>NUCLEOTIDE SEQUENCE</scope>
    <source>
        <strain evidence="1">MSK.23.4</strain>
    </source>
</reference>
<reference evidence="2" key="4">
    <citation type="submission" date="2022-11" db="EMBL/GenBank/DDBJ databases">
        <title>Temperate bacteriophages infecting mucin-degrading bacterium Ruminococcus gnavus from the human gut.</title>
        <authorList>
            <person name="Buttimer C."/>
        </authorList>
    </citation>
    <scope>NUCLEOTIDE SEQUENCE</scope>
    <source>
        <strain evidence="2">CCUG 49994</strain>
        <strain evidence="3">CCUG 52279</strain>
    </source>
</reference>
<evidence type="ECO:0000313" key="2">
    <source>
        <dbReference type="EMBL" id="MCZ0666333.1"/>
    </source>
</evidence>
<evidence type="ECO:0000313" key="8">
    <source>
        <dbReference type="Proteomes" id="UP000285610"/>
    </source>
</evidence>
<evidence type="ECO:0000313" key="1">
    <source>
        <dbReference type="EMBL" id="MCB5495100.1"/>
    </source>
</evidence>
<dbReference type="RefSeq" id="WP_022038160.1">
    <property type="nucleotide sequence ID" value="NZ_AP031447.1"/>
</dbReference>
<dbReference type="Proteomes" id="UP001076974">
    <property type="component" value="Unassembled WGS sequence"/>
</dbReference>
<evidence type="ECO:0000313" key="5">
    <source>
        <dbReference type="EMBL" id="PLT71958.1"/>
    </source>
</evidence>